<evidence type="ECO:0000313" key="2">
    <source>
        <dbReference type="EMBL" id="MBW4549468.1"/>
    </source>
</evidence>
<dbReference type="SUPFAM" id="SSF52540">
    <property type="entry name" value="P-loop containing nucleoside triphosphate hydrolases"/>
    <property type="match status" value="1"/>
</dbReference>
<evidence type="ECO:0000259" key="1">
    <source>
        <dbReference type="Pfam" id="PF12965"/>
    </source>
</evidence>
<gene>
    <name evidence="2" type="ORF">KME25_34480</name>
</gene>
<dbReference type="NCBIfam" id="NF042913">
    <property type="entry name" value="CyRepA1"/>
    <property type="match status" value="1"/>
</dbReference>
<dbReference type="EMBL" id="JAHHIF010000102">
    <property type="protein sequence ID" value="MBW4549468.1"/>
    <property type="molecule type" value="Genomic_DNA"/>
</dbReference>
<dbReference type="AlphaFoldDB" id="A0A951PTF8"/>
<comment type="caution">
    <text evidence="2">The sequence shown here is derived from an EMBL/GenBank/DDBJ whole genome shotgun (WGS) entry which is preliminary data.</text>
</comment>
<dbReference type="Pfam" id="PF12965">
    <property type="entry name" value="DUF3854"/>
    <property type="match status" value="1"/>
</dbReference>
<organism evidence="2 3">
    <name type="scientific">Symplocastrum torsivum CPER-KK1</name>
    <dbReference type="NCBI Taxonomy" id="450513"/>
    <lineage>
        <taxon>Bacteria</taxon>
        <taxon>Bacillati</taxon>
        <taxon>Cyanobacteriota</taxon>
        <taxon>Cyanophyceae</taxon>
        <taxon>Oscillatoriophycideae</taxon>
        <taxon>Oscillatoriales</taxon>
        <taxon>Microcoleaceae</taxon>
        <taxon>Symplocastrum</taxon>
    </lineage>
</organism>
<dbReference type="PANTHER" id="PTHR34985:SF1">
    <property type="entry name" value="SLR0554 PROTEIN"/>
    <property type="match status" value="1"/>
</dbReference>
<dbReference type="InterPro" id="IPR027417">
    <property type="entry name" value="P-loop_NTPase"/>
</dbReference>
<evidence type="ECO:0000313" key="3">
    <source>
        <dbReference type="Proteomes" id="UP000753908"/>
    </source>
</evidence>
<sequence>MKRQYTSKRHLCPVCHLHHGCAIREDGLIECLHNSSKHITPSGYHFIKPLLHNLGGLFAPLDNHLTSSITSQSKRKPHPNNLTQAEYQELALGSAIAPELIELNFFHLEGNEPYERLFISDKIPRLNTGRVSSGFLKRFRHVEQGGWWCSGLDPFDNWRPMEWGRFKPLSPSLDWESGKLIKYESPPKTPNRVTYFDVPPDIWDKVARRYNIKRYHSPLALRLCDTKKAPNFWEWVIAHPQIPIILAEGEKKAACLLSLGFVAIALPGIWNGRVGFKDFDERLHPDLLPLAQPGRRFQILFDRETKLKTRWAVYQATQRTGKAIEAVGCVGEVVVLPGPEKGVDDFVVARGNDANSLLSAIVADAYTLRDYQRFYRPRVRGLSDKYKPHVRVNVKYLSQAVSLPSSGLVVLSSDMGTGKTELLRQWRQAHPQAKFLNNGHRVNLLKNLAQRLDTEMYSAVSQGDLVKANALSITIDSLHKLQTDALTYGCVFIDEACQYLTHLLHSKTCQEHRAEILEVLEYLVYNAPLVVIADAHMDDVTVDFFRAMRSKGEEPFIIKNEWKNGGRTISWYEGKDSSALVATISASLMSGQKILVVSDSKRFIKKLEALLSVSFRVEESDSRSSTPLRIWSVHSENSGSQENVAFITDITNAVKDLDALLASPSLGTGVDIPDYHFDIVFGAFHGASQTATECAQQLYRYRPVVPIHVWVAPRPPFGYADSNASKIKEHILQTNEMTAFLIRIDRDSGRRGAEKDWALEAYCQIKAARNQSINNLRDDLRSLLASMGNEIIPLGKDNDEAAHTRLKAAALSLAVAHNRAVVSAKDITASEYRARASKDYLKPEEVFECEKFRLRDAYGCEVTPELVALDDGGRLISRLVQLEAILTEPDGTITDPTTGRIYPAPPQRLAERDLTERELLPICTDWGNYSARWLARFNLGLRDILQRLIAGEGIRATDPDLSRMSAIAQQCAVHIKAILGFTVPPGCSPMWLLATLVAQLGLKLVSRKEGSRGKQVRIYVLAPDERDFALMVLAHRSSKRVEKSRIEEDLRERQRRYQAAMQSRYGVAPPSSPVSTPLDNGSTQHLLRGVDTVANPLSAEAEQMAEVAWHKEGGAQAVADVREAWDIEPI</sequence>
<dbReference type="InterPro" id="IPR049996">
    <property type="entry name" value="Slr7037-like"/>
</dbReference>
<reference evidence="2" key="2">
    <citation type="journal article" date="2022" name="Microbiol. Resour. Announc.">
        <title>Metagenome Sequencing to Explore Phylogenomics of Terrestrial Cyanobacteria.</title>
        <authorList>
            <person name="Ward R.D."/>
            <person name="Stajich J.E."/>
            <person name="Johansen J.R."/>
            <person name="Huntemann M."/>
            <person name="Clum A."/>
            <person name="Foster B."/>
            <person name="Foster B."/>
            <person name="Roux S."/>
            <person name="Palaniappan K."/>
            <person name="Varghese N."/>
            <person name="Mukherjee S."/>
            <person name="Reddy T.B.K."/>
            <person name="Daum C."/>
            <person name="Copeland A."/>
            <person name="Chen I.A."/>
            <person name="Ivanova N.N."/>
            <person name="Kyrpides N.C."/>
            <person name="Shapiro N."/>
            <person name="Eloe-Fadrosh E.A."/>
            <person name="Pietrasiak N."/>
        </authorList>
    </citation>
    <scope>NUCLEOTIDE SEQUENCE</scope>
    <source>
        <strain evidence="2">CPER-KK1</strain>
    </source>
</reference>
<proteinExistence type="predicted"/>
<dbReference type="PANTHER" id="PTHR34985">
    <property type="entry name" value="SLR0554 PROTEIN"/>
    <property type="match status" value="1"/>
</dbReference>
<dbReference type="Proteomes" id="UP000753908">
    <property type="component" value="Unassembled WGS sequence"/>
</dbReference>
<reference evidence="2" key="1">
    <citation type="submission" date="2021-05" db="EMBL/GenBank/DDBJ databases">
        <authorList>
            <person name="Pietrasiak N."/>
            <person name="Ward R."/>
            <person name="Stajich J.E."/>
            <person name="Kurbessoian T."/>
        </authorList>
    </citation>
    <scope>NUCLEOTIDE SEQUENCE</scope>
    <source>
        <strain evidence="2">CPER-KK1</strain>
    </source>
</reference>
<protein>
    <submittedName>
        <fullName evidence="2">DUF3854 domain-containing protein</fullName>
    </submittedName>
</protein>
<name>A0A951PTF8_9CYAN</name>
<accession>A0A951PTF8</accession>
<feature type="domain" description="DUF3854" evidence="1">
    <location>
        <begin position="232"/>
        <end position="353"/>
    </location>
</feature>
<dbReference type="InterPro" id="IPR024385">
    <property type="entry name" value="DUF3854"/>
</dbReference>